<evidence type="ECO:0000256" key="1">
    <source>
        <dbReference type="SAM" id="MobiDB-lite"/>
    </source>
</evidence>
<dbReference type="AlphaFoldDB" id="A0AAW1PUM9"/>
<reference evidence="2 3" key="1">
    <citation type="journal article" date="2024" name="Nat. Commun.">
        <title>Phylogenomics reveals the evolutionary origins of lichenization in chlorophyte algae.</title>
        <authorList>
            <person name="Puginier C."/>
            <person name="Libourel C."/>
            <person name="Otte J."/>
            <person name="Skaloud P."/>
            <person name="Haon M."/>
            <person name="Grisel S."/>
            <person name="Petersen M."/>
            <person name="Berrin J.G."/>
            <person name="Delaux P.M."/>
            <person name="Dal Grande F."/>
            <person name="Keller J."/>
        </authorList>
    </citation>
    <scope>NUCLEOTIDE SEQUENCE [LARGE SCALE GENOMIC DNA]</scope>
    <source>
        <strain evidence="2 3">SAG 2036</strain>
    </source>
</reference>
<dbReference type="EMBL" id="JALJOQ010000006">
    <property type="protein sequence ID" value="KAK9812477.1"/>
    <property type="molecule type" value="Genomic_DNA"/>
</dbReference>
<dbReference type="NCBIfam" id="TIGR01571">
    <property type="entry name" value="A_thal_Cys_rich"/>
    <property type="match status" value="1"/>
</dbReference>
<name>A0AAW1PUM9_9CHLO</name>
<gene>
    <name evidence="2" type="ORF">WJX73_003187</name>
</gene>
<evidence type="ECO:0000313" key="2">
    <source>
        <dbReference type="EMBL" id="KAK9812477.1"/>
    </source>
</evidence>
<feature type="region of interest" description="Disordered" evidence="1">
    <location>
        <begin position="137"/>
        <end position="198"/>
    </location>
</feature>
<proteinExistence type="predicted"/>
<comment type="caution">
    <text evidence="2">The sequence shown here is derived from an EMBL/GenBank/DDBJ whole genome shotgun (WGS) entry which is preliminary data.</text>
</comment>
<organism evidence="2 3">
    <name type="scientific">Symbiochloris irregularis</name>
    <dbReference type="NCBI Taxonomy" id="706552"/>
    <lineage>
        <taxon>Eukaryota</taxon>
        <taxon>Viridiplantae</taxon>
        <taxon>Chlorophyta</taxon>
        <taxon>core chlorophytes</taxon>
        <taxon>Trebouxiophyceae</taxon>
        <taxon>Trebouxiales</taxon>
        <taxon>Trebouxiaceae</taxon>
        <taxon>Symbiochloris</taxon>
    </lineage>
</organism>
<accession>A0AAW1PUM9</accession>
<sequence>MSAPAGSHPKLTEREQVWQNGLCGCTNDCSDCCFGCFCLPCMWGRNYRDFHPDQKGACAPCCKYCFSFCGCCCLAGALRGQIRGRYNLAERPCQDCMVHCCCGPCAVCQEAREIKYFKKVDPNAEYVAPSSQQMGAVGNNSSIGNTHAAPGESIADREKVTETKVTERFRDVDRQNPENPAANPNVAGVTGAVPQQQM</sequence>
<feature type="compositionally biased region" description="Basic and acidic residues" evidence="1">
    <location>
        <begin position="154"/>
        <end position="176"/>
    </location>
</feature>
<dbReference type="Pfam" id="PF04749">
    <property type="entry name" value="PLAC8"/>
    <property type="match status" value="1"/>
</dbReference>
<protein>
    <submittedName>
        <fullName evidence="2">Uncharacterized protein</fullName>
    </submittedName>
</protein>
<keyword evidence="3" id="KW-1185">Reference proteome</keyword>
<feature type="compositionally biased region" description="Low complexity" evidence="1">
    <location>
        <begin position="177"/>
        <end position="187"/>
    </location>
</feature>
<dbReference type="PANTHER" id="PTHR15907">
    <property type="entry name" value="DUF614 FAMILY PROTEIN-RELATED"/>
    <property type="match status" value="1"/>
</dbReference>
<dbReference type="Proteomes" id="UP001465755">
    <property type="component" value="Unassembled WGS sequence"/>
</dbReference>
<evidence type="ECO:0000313" key="3">
    <source>
        <dbReference type="Proteomes" id="UP001465755"/>
    </source>
</evidence>
<dbReference type="InterPro" id="IPR006461">
    <property type="entry name" value="PLAC_motif_containing"/>
</dbReference>